<dbReference type="Proteomes" id="UP000724672">
    <property type="component" value="Unassembled WGS sequence"/>
</dbReference>
<keyword evidence="1" id="KW-0812">Transmembrane</keyword>
<dbReference type="Gene3D" id="2.60.40.1630">
    <property type="entry name" value="bacillus anthracis domain"/>
    <property type="match status" value="1"/>
</dbReference>
<evidence type="ECO:0000256" key="1">
    <source>
        <dbReference type="SAM" id="Phobius"/>
    </source>
</evidence>
<comment type="caution">
    <text evidence="3">The sequence shown here is derived from an EMBL/GenBank/DDBJ whole genome shotgun (WGS) entry which is preliminary data.</text>
</comment>
<dbReference type="RefSeq" id="WP_203366453.1">
    <property type="nucleotide sequence ID" value="NZ_WSFT01000036.1"/>
</dbReference>
<dbReference type="InterPro" id="IPR025436">
    <property type="entry name" value="DUF4179"/>
</dbReference>
<feature type="transmembrane region" description="Helical" evidence="1">
    <location>
        <begin position="45"/>
        <end position="68"/>
    </location>
</feature>
<feature type="domain" description="DUF4179" evidence="2">
    <location>
        <begin position="38"/>
        <end position="127"/>
    </location>
</feature>
<name>A0A942UTY1_9FIRM</name>
<evidence type="ECO:0000313" key="3">
    <source>
        <dbReference type="EMBL" id="MBS4538528.1"/>
    </source>
</evidence>
<evidence type="ECO:0000313" key="4">
    <source>
        <dbReference type="Proteomes" id="UP000724672"/>
    </source>
</evidence>
<gene>
    <name evidence="3" type="ORF">GOQ27_08640</name>
</gene>
<keyword evidence="4" id="KW-1185">Reference proteome</keyword>
<dbReference type="AlphaFoldDB" id="A0A942UTY1"/>
<protein>
    <submittedName>
        <fullName evidence="3">DUF4179 domain-containing protein</fullName>
    </submittedName>
</protein>
<evidence type="ECO:0000259" key="2">
    <source>
        <dbReference type="Pfam" id="PF13786"/>
    </source>
</evidence>
<sequence>MNNIEDMFKDIKKDLDDIDVPNNLENRLNKALEDKVMKKKRKNRLGKIVAVFLVFLLIGFNFDALAFYGKKILGYDNVMNGALKELNDAGKGQIINKSYTFKNGVSVILDGIMIDETQLLAFYTIEDPSGKDMIPRFELKGLVKEYFPEGGYGKYNDERTIIKYIQSFDPPHFYERSLKFNIHLYNEDINETGEIKFKIDRDKAMGHTLKNSINKTIEMERENIHFDSILASPTRTVIKGSIQNIFELAKDVINNDRLRPNNIETKLYANGKEMKYQGGGMSTDHKGITFHKEYDPLPENLKSLKLELVSFSGDHDINKVIDVDINEKEQKIDIIGQGIVINEIDKRNEETLITITTEENTILTKVYLIIDGETVELEETFNNNYKKLKNGEVLHTRTLKFHGVGEKYKLEIKRMTYSKEYNKTIDIPIE</sequence>
<keyword evidence="1" id="KW-0472">Membrane</keyword>
<proteinExistence type="predicted"/>
<accession>A0A942UTY1</accession>
<keyword evidence="1" id="KW-1133">Transmembrane helix</keyword>
<reference evidence="3" key="1">
    <citation type="submission" date="2019-12" db="EMBL/GenBank/DDBJ databases">
        <title>Clostridiaceae gen. nov. sp. nov., isolated from sediment in Xinjiang, China.</title>
        <authorList>
            <person name="Zhang R."/>
        </authorList>
    </citation>
    <scope>NUCLEOTIDE SEQUENCE</scope>
    <source>
        <strain evidence="3">D2Q-11</strain>
    </source>
</reference>
<dbReference type="Pfam" id="PF13786">
    <property type="entry name" value="DUF4179"/>
    <property type="match status" value="1"/>
</dbReference>
<organism evidence="3 4">
    <name type="scientific">Anaeromonas frigoriresistens</name>
    <dbReference type="NCBI Taxonomy" id="2683708"/>
    <lineage>
        <taxon>Bacteria</taxon>
        <taxon>Bacillati</taxon>
        <taxon>Bacillota</taxon>
        <taxon>Tissierellia</taxon>
        <taxon>Tissierellales</taxon>
        <taxon>Thermohalobacteraceae</taxon>
        <taxon>Anaeromonas</taxon>
    </lineage>
</organism>
<dbReference type="EMBL" id="WSFT01000036">
    <property type="protein sequence ID" value="MBS4538528.1"/>
    <property type="molecule type" value="Genomic_DNA"/>
</dbReference>